<evidence type="ECO:0000256" key="13">
    <source>
        <dbReference type="ARBA" id="ARBA00022840"/>
    </source>
</evidence>
<keyword evidence="9" id="KW-0597">Phosphoprotein</keyword>
<dbReference type="GO" id="GO:0005634">
    <property type="term" value="C:nucleus"/>
    <property type="evidence" value="ECO:0007669"/>
    <property type="project" value="UniProtKB-SubCell"/>
</dbReference>
<evidence type="ECO:0000256" key="18">
    <source>
        <dbReference type="PROSITE-ProRule" id="PRU10141"/>
    </source>
</evidence>
<dbReference type="PROSITE" id="PS50011">
    <property type="entry name" value="PROTEIN_KINASE_DOM"/>
    <property type="match status" value="1"/>
</dbReference>
<sequence length="572" mass="66057">MEDTLQDEAWKDSFDKLLEPRPQLRLLNIIKTNVRASFNLDSSVENSNHSILENDKKAGSEQHILDGCDVLKKFGTSCNSISTPFGKRLGTDLFHCGISPITGMKLDGFGGYTEKPWILNRNTDRVEDFVELHIKKRVCFEVESKNTIETIRNSKKKSDELGIRSSLVLQPGKWRKSLNSWRRTQVVEPTLNRSDNSRLLTARASRQVSPSKGRKSVFLNDCNNIITDYESQVLKHCDQRKPLRFEVVYAPSKMMNTKKIGEGAYGEVFKYTMKRKKRDTRNCDVVLKVIPIEGSTEVNGELQKTFEQILPEILISKKMCSLRLGKNNTTHGYANIYKVSLVKGKYPEHLIKLWESYDEEKESENDHPRIFADDQLFIVLELKFSGEDMSSFKFVNAEQSYYVLQQIMLALAVGEEECQFEHRDLHWGNILIEPTIKKEISYKFHTKDLKVFSKGVKVTIIDYTLSRITIDEFCNFNDLSSDEELFAASGDYQYDIYRLMRDELKNNWASFAPKTNVLWLSYVTAKLIDGVYYKSANTKLHKLYIEKLRTFQSTILSFESATHCAKQVFDLN</sequence>
<organism evidence="20 21">
    <name type="scientific">Drosophila pseudoobscura pseudoobscura</name>
    <name type="common">Fruit fly</name>
    <dbReference type="NCBI Taxonomy" id="46245"/>
    <lineage>
        <taxon>Eukaryota</taxon>
        <taxon>Metazoa</taxon>
        <taxon>Ecdysozoa</taxon>
        <taxon>Arthropoda</taxon>
        <taxon>Hexapoda</taxon>
        <taxon>Insecta</taxon>
        <taxon>Pterygota</taxon>
        <taxon>Neoptera</taxon>
        <taxon>Endopterygota</taxon>
        <taxon>Diptera</taxon>
        <taxon>Brachycera</taxon>
        <taxon>Muscomorpha</taxon>
        <taxon>Ephydroidea</taxon>
        <taxon>Drosophilidae</taxon>
        <taxon>Drosophila</taxon>
        <taxon>Sophophora</taxon>
    </lineage>
</organism>
<dbReference type="InterPro" id="IPR011009">
    <property type="entry name" value="Kinase-like_dom_sf"/>
</dbReference>
<dbReference type="FunFam" id="3.30.200.20:FF:000409">
    <property type="entry name" value="serine/threonine-protein kinase haspin"/>
    <property type="match status" value="1"/>
</dbReference>
<comment type="catalytic activity">
    <reaction evidence="17">
        <text>L-seryl-[protein] + ATP = O-phospho-L-seryl-[protein] + ADP + H(+)</text>
        <dbReference type="Rhea" id="RHEA:17989"/>
        <dbReference type="Rhea" id="RHEA-COMP:9863"/>
        <dbReference type="Rhea" id="RHEA-COMP:11604"/>
        <dbReference type="ChEBI" id="CHEBI:15378"/>
        <dbReference type="ChEBI" id="CHEBI:29999"/>
        <dbReference type="ChEBI" id="CHEBI:30616"/>
        <dbReference type="ChEBI" id="CHEBI:83421"/>
        <dbReference type="ChEBI" id="CHEBI:456216"/>
        <dbReference type="EC" id="2.7.11.1"/>
    </reaction>
</comment>
<keyword evidence="13 18" id="KW-0067">ATP-binding</keyword>
<dbReference type="Gene3D" id="3.30.200.20">
    <property type="entry name" value="Phosphorylase Kinase, domain 1"/>
    <property type="match status" value="1"/>
</dbReference>
<gene>
    <name evidence="21 22" type="primary">Haspin</name>
</gene>
<evidence type="ECO:0000256" key="10">
    <source>
        <dbReference type="ARBA" id="ARBA00022679"/>
    </source>
</evidence>
<name>A0A6I8V1Q4_DROPS</name>
<evidence type="ECO:0000256" key="11">
    <source>
        <dbReference type="ARBA" id="ARBA00022741"/>
    </source>
</evidence>
<dbReference type="GO" id="GO:0035556">
    <property type="term" value="P:intracellular signal transduction"/>
    <property type="evidence" value="ECO:0007669"/>
    <property type="project" value="TreeGrafter"/>
</dbReference>
<dbReference type="GO" id="GO:0005524">
    <property type="term" value="F:ATP binding"/>
    <property type="evidence" value="ECO:0007669"/>
    <property type="project" value="UniProtKB-UniRule"/>
</dbReference>
<evidence type="ECO:0000256" key="14">
    <source>
        <dbReference type="ARBA" id="ARBA00023212"/>
    </source>
</evidence>
<evidence type="ECO:0000313" key="21">
    <source>
        <dbReference type="RefSeq" id="XP_002135785.3"/>
    </source>
</evidence>
<dbReference type="Pfam" id="PF12330">
    <property type="entry name" value="Haspin_kinase"/>
    <property type="match status" value="1"/>
</dbReference>
<evidence type="ECO:0000256" key="3">
    <source>
        <dbReference type="ARBA" id="ARBA00004186"/>
    </source>
</evidence>
<dbReference type="RefSeq" id="XP_002135785.3">
    <property type="nucleotide sequence ID" value="XM_002135749.3"/>
</dbReference>
<proteinExistence type="predicted"/>
<evidence type="ECO:0000259" key="19">
    <source>
        <dbReference type="PROSITE" id="PS50011"/>
    </source>
</evidence>
<dbReference type="Proteomes" id="UP000001819">
    <property type="component" value="Chromosome 4"/>
</dbReference>
<dbReference type="PANTHER" id="PTHR24419">
    <property type="entry name" value="INTERLEUKIN-1 RECEPTOR-ASSOCIATED KINASE"/>
    <property type="match status" value="1"/>
</dbReference>
<dbReference type="InterPro" id="IPR024604">
    <property type="entry name" value="GSG2_C"/>
</dbReference>
<keyword evidence="7" id="KW-0963">Cytoplasm</keyword>
<keyword evidence="14" id="KW-0206">Cytoskeleton</keyword>
<keyword evidence="10" id="KW-0808">Transferase</keyword>
<dbReference type="SMART" id="SM01331">
    <property type="entry name" value="DUF3635"/>
    <property type="match status" value="1"/>
</dbReference>
<comment type="cofactor">
    <cofactor evidence="1">
        <name>Mg(2+)</name>
        <dbReference type="ChEBI" id="CHEBI:18420"/>
    </cofactor>
</comment>
<evidence type="ECO:0000256" key="15">
    <source>
        <dbReference type="ARBA" id="ARBA00023242"/>
    </source>
</evidence>
<evidence type="ECO:0000256" key="17">
    <source>
        <dbReference type="ARBA" id="ARBA00048679"/>
    </source>
</evidence>
<evidence type="ECO:0000313" key="20">
    <source>
        <dbReference type="Proteomes" id="UP000001819"/>
    </source>
</evidence>
<dbReference type="GO" id="GO:0072354">
    <property type="term" value="F:histone H3T3 kinase activity"/>
    <property type="evidence" value="ECO:0007669"/>
    <property type="project" value="TreeGrafter"/>
</dbReference>
<comment type="subcellular location">
    <subcellularLocation>
        <location evidence="4">Chromosome</location>
    </subcellularLocation>
    <subcellularLocation>
        <location evidence="3">Cytoplasm</location>
        <location evidence="3">Cytoskeleton</location>
        <location evidence="3">Spindle</location>
    </subcellularLocation>
    <subcellularLocation>
        <location evidence="2">Nucleus</location>
    </subcellularLocation>
</comment>
<dbReference type="PROSITE" id="PS00107">
    <property type="entry name" value="PROTEIN_KINASE_ATP"/>
    <property type="match status" value="1"/>
</dbReference>
<evidence type="ECO:0000256" key="6">
    <source>
        <dbReference type="ARBA" id="ARBA00022454"/>
    </source>
</evidence>
<evidence type="ECO:0000256" key="7">
    <source>
        <dbReference type="ARBA" id="ARBA00022490"/>
    </source>
</evidence>
<feature type="binding site" evidence="18">
    <location>
        <position position="288"/>
    </location>
    <ligand>
        <name>ATP</name>
        <dbReference type="ChEBI" id="CHEBI:30616"/>
    </ligand>
</feature>
<dbReference type="GO" id="GO:0005737">
    <property type="term" value="C:cytoplasm"/>
    <property type="evidence" value="ECO:0007669"/>
    <property type="project" value="TreeGrafter"/>
</dbReference>
<reference evidence="21 22" key="1">
    <citation type="submission" date="2025-04" db="UniProtKB">
        <authorList>
            <consortium name="RefSeq"/>
        </authorList>
    </citation>
    <scope>IDENTIFICATION</scope>
    <source>
        <strain evidence="21 22">MV-25-SWS-2005</strain>
        <tissue evidence="21 22">Whole body</tissue>
    </source>
</reference>
<dbReference type="FunFam" id="1.10.510.10:FF:000401">
    <property type="entry name" value="serine/threonine-protein kinase haspin"/>
    <property type="match status" value="1"/>
</dbReference>
<evidence type="ECO:0000256" key="9">
    <source>
        <dbReference type="ARBA" id="ARBA00022553"/>
    </source>
</evidence>
<dbReference type="KEGG" id="dpo:6899753"/>
<keyword evidence="12 21" id="KW-0418">Kinase</keyword>
<dbReference type="GO" id="GO:0010564">
    <property type="term" value="P:regulation of cell cycle process"/>
    <property type="evidence" value="ECO:0007669"/>
    <property type="project" value="UniProtKB-ARBA"/>
</dbReference>
<evidence type="ECO:0000313" key="22">
    <source>
        <dbReference type="RefSeq" id="XP_033235732.1"/>
    </source>
</evidence>
<dbReference type="SUPFAM" id="SSF56112">
    <property type="entry name" value="Protein kinase-like (PK-like)"/>
    <property type="match status" value="1"/>
</dbReference>
<dbReference type="ExpressionAtlas" id="A0A6I8V1Q4">
    <property type="expression patterns" value="baseline"/>
</dbReference>
<evidence type="ECO:0000256" key="2">
    <source>
        <dbReference type="ARBA" id="ARBA00004123"/>
    </source>
</evidence>
<comment type="catalytic activity">
    <reaction evidence="16">
        <text>L-threonyl-[protein] + ATP = O-phospho-L-threonyl-[protein] + ADP + H(+)</text>
        <dbReference type="Rhea" id="RHEA:46608"/>
        <dbReference type="Rhea" id="RHEA-COMP:11060"/>
        <dbReference type="Rhea" id="RHEA-COMP:11605"/>
        <dbReference type="ChEBI" id="CHEBI:15378"/>
        <dbReference type="ChEBI" id="CHEBI:30013"/>
        <dbReference type="ChEBI" id="CHEBI:30616"/>
        <dbReference type="ChEBI" id="CHEBI:61977"/>
        <dbReference type="ChEBI" id="CHEBI:456216"/>
        <dbReference type="EC" id="2.7.11.1"/>
    </reaction>
</comment>
<accession>A0A6I8V1Q4</accession>
<protein>
    <recommendedName>
        <fullName evidence="5">non-specific serine/threonine protein kinase</fullName>
        <ecNumber evidence="5">2.7.11.1</ecNumber>
    </recommendedName>
</protein>
<dbReference type="GO" id="GO:0000278">
    <property type="term" value="P:mitotic cell cycle"/>
    <property type="evidence" value="ECO:0007669"/>
    <property type="project" value="TreeGrafter"/>
</dbReference>
<evidence type="ECO:0000256" key="8">
    <source>
        <dbReference type="ARBA" id="ARBA00022527"/>
    </source>
</evidence>
<feature type="domain" description="Protein kinase" evidence="19">
    <location>
        <begin position="254"/>
        <end position="572"/>
    </location>
</feature>
<dbReference type="InterPro" id="IPR017441">
    <property type="entry name" value="Protein_kinase_ATP_BS"/>
</dbReference>
<keyword evidence="15" id="KW-0539">Nucleus</keyword>
<keyword evidence="6" id="KW-0158">Chromosome</keyword>
<dbReference type="Gene3D" id="1.10.510.10">
    <property type="entry name" value="Transferase(Phosphotransferase) domain 1"/>
    <property type="match status" value="1"/>
</dbReference>
<evidence type="ECO:0000256" key="5">
    <source>
        <dbReference type="ARBA" id="ARBA00012513"/>
    </source>
</evidence>
<dbReference type="GO" id="GO:0005694">
    <property type="term" value="C:chromosome"/>
    <property type="evidence" value="ECO:0007669"/>
    <property type="project" value="UniProtKB-SubCell"/>
</dbReference>
<keyword evidence="20" id="KW-1185">Reference proteome</keyword>
<dbReference type="AlphaFoldDB" id="A0A6I8V1Q4"/>
<dbReference type="GO" id="GO:0005819">
    <property type="term" value="C:spindle"/>
    <property type="evidence" value="ECO:0007669"/>
    <property type="project" value="UniProtKB-SubCell"/>
</dbReference>
<evidence type="ECO:0000256" key="4">
    <source>
        <dbReference type="ARBA" id="ARBA00004286"/>
    </source>
</evidence>
<keyword evidence="11 18" id="KW-0547">Nucleotide-binding</keyword>
<keyword evidence="8" id="KW-0723">Serine/threonine-protein kinase</keyword>
<evidence type="ECO:0000256" key="1">
    <source>
        <dbReference type="ARBA" id="ARBA00001946"/>
    </source>
</evidence>
<dbReference type="InterPro" id="IPR000719">
    <property type="entry name" value="Prot_kinase_dom"/>
</dbReference>
<evidence type="ECO:0000256" key="12">
    <source>
        <dbReference type="ARBA" id="ARBA00022777"/>
    </source>
</evidence>
<dbReference type="RefSeq" id="XP_033235732.1">
    <property type="nucleotide sequence ID" value="XM_033379841.1"/>
</dbReference>
<dbReference type="PANTHER" id="PTHR24419:SF18">
    <property type="entry name" value="SERINE_THREONINE-PROTEIN KINASE HASPIN"/>
    <property type="match status" value="1"/>
</dbReference>
<dbReference type="EC" id="2.7.11.1" evidence="5"/>
<evidence type="ECO:0000256" key="16">
    <source>
        <dbReference type="ARBA" id="ARBA00047899"/>
    </source>
</evidence>